<name>A0AAN7MXQ0_MYCAM</name>
<feature type="non-terminal residue" evidence="1">
    <location>
        <position position="71"/>
    </location>
</feature>
<reference evidence="1 2" key="1">
    <citation type="journal article" date="2023" name="J. Hered.">
        <title>Chromosome-level genome of the wood stork (Mycteria americana) provides insight into avian chromosome evolution.</title>
        <authorList>
            <person name="Flamio R. Jr."/>
            <person name="Ramstad K.M."/>
        </authorList>
    </citation>
    <scope>NUCLEOTIDE SEQUENCE [LARGE SCALE GENOMIC DNA]</scope>
    <source>
        <strain evidence="1">JAX WOST 10</strain>
    </source>
</reference>
<evidence type="ECO:0000313" key="1">
    <source>
        <dbReference type="EMBL" id="KAK4813969.1"/>
    </source>
</evidence>
<evidence type="ECO:0000313" key="2">
    <source>
        <dbReference type="Proteomes" id="UP001333110"/>
    </source>
</evidence>
<organism evidence="1 2">
    <name type="scientific">Mycteria americana</name>
    <name type="common">Wood stork</name>
    <dbReference type="NCBI Taxonomy" id="33587"/>
    <lineage>
        <taxon>Eukaryota</taxon>
        <taxon>Metazoa</taxon>
        <taxon>Chordata</taxon>
        <taxon>Craniata</taxon>
        <taxon>Vertebrata</taxon>
        <taxon>Euteleostomi</taxon>
        <taxon>Archelosauria</taxon>
        <taxon>Archosauria</taxon>
        <taxon>Dinosauria</taxon>
        <taxon>Saurischia</taxon>
        <taxon>Theropoda</taxon>
        <taxon>Coelurosauria</taxon>
        <taxon>Aves</taxon>
        <taxon>Neognathae</taxon>
        <taxon>Neoaves</taxon>
        <taxon>Aequornithes</taxon>
        <taxon>Ciconiiformes</taxon>
        <taxon>Ciconiidae</taxon>
        <taxon>Mycteria</taxon>
    </lineage>
</organism>
<sequence>MRKDFSHRPGEHVVTWLLQCWGDGASSLELEGKEAKQLGSLSREGDIDKAIGKGAQVISPLEVTPVRHEGK</sequence>
<dbReference type="Proteomes" id="UP001333110">
    <property type="component" value="Unassembled WGS sequence"/>
</dbReference>
<comment type="caution">
    <text evidence="1">The sequence shown here is derived from an EMBL/GenBank/DDBJ whole genome shotgun (WGS) entry which is preliminary data.</text>
</comment>
<dbReference type="AlphaFoldDB" id="A0AAN7MXQ0"/>
<keyword evidence="2" id="KW-1185">Reference proteome</keyword>
<gene>
    <name evidence="1" type="ORF">QYF61_003703</name>
</gene>
<accession>A0AAN7MXQ0</accession>
<protein>
    <submittedName>
        <fullName evidence="1">Uncharacterized protein</fullName>
    </submittedName>
</protein>
<proteinExistence type="predicted"/>
<dbReference type="EMBL" id="JAUNZN010000011">
    <property type="protein sequence ID" value="KAK4813969.1"/>
    <property type="molecule type" value="Genomic_DNA"/>
</dbReference>